<gene>
    <name evidence="3" type="ORF">SAC06_03305</name>
</gene>
<evidence type="ECO:0000256" key="2">
    <source>
        <dbReference type="SAM" id="Phobius"/>
    </source>
</evidence>
<keyword evidence="2" id="KW-0472">Membrane</keyword>
<evidence type="ECO:0000313" key="3">
    <source>
        <dbReference type="EMBL" id="XBW08600.1"/>
    </source>
</evidence>
<organism evidence="3">
    <name type="scientific">Scrofimicrobium appendicitidis</name>
    <dbReference type="NCBI Taxonomy" id="3079930"/>
    <lineage>
        <taxon>Bacteria</taxon>
        <taxon>Bacillati</taxon>
        <taxon>Actinomycetota</taxon>
        <taxon>Actinomycetes</taxon>
        <taxon>Actinomycetales</taxon>
        <taxon>Actinomycetaceae</taxon>
        <taxon>Scrofimicrobium</taxon>
    </lineage>
</organism>
<dbReference type="AlphaFoldDB" id="A0AAU7V9C1"/>
<evidence type="ECO:0000256" key="1">
    <source>
        <dbReference type="SAM" id="MobiDB-lite"/>
    </source>
</evidence>
<accession>A0AAU7V9C1</accession>
<proteinExistence type="predicted"/>
<feature type="compositionally biased region" description="Pro residues" evidence="1">
    <location>
        <begin position="62"/>
        <end position="76"/>
    </location>
</feature>
<keyword evidence="2" id="KW-1133">Transmembrane helix</keyword>
<dbReference type="RefSeq" id="WP_350258800.1">
    <property type="nucleotide sequence ID" value="NZ_CP138335.1"/>
</dbReference>
<dbReference type="EMBL" id="CP138335">
    <property type="protein sequence ID" value="XBW08600.1"/>
    <property type="molecule type" value="Genomic_DNA"/>
</dbReference>
<keyword evidence="2" id="KW-0812">Transmembrane</keyword>
<feature type="compositionally biased region" description="Low complexity" evidence="1">
    <location>
        <begin position="49"/>
        <end position="61"/>
    </location>
</feature>
<dbReference type="KEGG" id="sapp:SAC06_03305"/>
<name>A0AAU7V9C1_9ACTO</name>
<reference evidence="3" key="1">
    <citation type="submission" date="2023-11" db="EMBL/GenBank/DDBJ databases">
        <title>Scrofimicrobium hongkongense sp. nov., isolated from a patient with peritonitis.</title>
        <authorList>
            <person name="Lao H.Y."/>
            <person name="Wong A.Y.P."/>
            <person name="Ng T.L."/>
            <person name="Wong R.Y.L."/>
            <person name="Yau M.C.Y."/>
            <person name="Lam J.Y.W."/>
            <person name="Siu G.K.H."/>
        </authorList>
    </citation>
    <scope>NUCLEOTIDE SEQUENCE</scope>
    <source>
        <strain evidence="3">R131</strain>
    </source>
</reference>
<protein>
    <submittedName>
        <fullName evidence="3">Uncharacterized protein</fullName>
    </submittedName>
</protein>
<feature type="region of interest" description="Disordered" evidence="1">
    <location>
        <begin position="39"/>
        <end position="82"/>
    </location>
</feature>
<sequence>MEEPESHSGRTLIIILLSLLALAAVAAIVLLFLNLGRSEETPTSGAPVATPAPSETTTPSATPTPSPTETPTPTPSPTAIKYPAPANAVASDWFISPSGNIACRLGDDSATCTIYENDYQAVGLANCGAAPTTISITETGAGLACSTPSVAPDGSQGVLQYNTSAARGNVACTSTDMGMMCWNQVTGDSFALARSGWTSRTSGPISPDDFGW</sequence>
<feature type="transmembrane region" description="Helical" evidence="2">
    <location>
        <begin position="12"/>
        <end position="33"/>
    </location>
</feature>